<accession>A0AAW1CSR9</accession>
<evidence type="ECO:0000313" key="2">
    <source>
        <dbReference type="EMBL" id="KAK9501337.1"/>
    </source>
</evidence>
<name>A0AAW1CSR9_9HEMI</name>
<reference evidence="2 3" key="1">
    <citation type="submission" date="2022-12" db="EMBL/GenBank/DDBJ databases">
        <title>Chromosome-level genome assembly of true bugs.</title>
        <authorList>
            <person name="Ma L."/>
            <person name="Li H."/>
        </authorList>
    </citation>
    <scope>NUCLEOTIDE SEQUENCE [LARGE SCALE GENOMIC DNA]</scope>
    <source>
        <strain evidence="2">Lab_2022b</strain>
    </source>
</reference>
<keyword evidence="1" id="KW-0732">Signal</keyword>
<feature type="signal peptide" evidence="1">
    <location>
        <begin position="1"/>
        <end position="35"/>
    </location>
</feature>
<dbReference type="EMBL" id="JAPXFL010000009">
    <property type="protein sequence ID" value="KAK9501337.1"/>
    <property type="molecule type" value="Genomic_DNA"/>
</dbReference>
<protein>
    <submittedName>
        <fullName evidence="2">Uncharacterized protein</fullName>
    </submittedName>
</protein>
<dbReference type="AlphaFoldDB" id="A0AAW1CSR9"/>
<dbReference type="Proteomes" id="UP001461498">
    <property type="component" value="Unassembled WGS sequence"/>
</dbReference>
<proteinExistence type="predicted"/>
<organism evidence="2 3">
    <name type="scientific">Rhynocoris fuscipes</name>
    <dbReference type="NCBI Taxonomy" id="488301"/>
    <lineage>
        <taxon>Eukaryota</taxon>
        <taxon>Metazoa</taxon>
        <taxon>Ecdysozoa</taxon>
        <taxon>Arthropoda</taxon>
        <taxon>Hexapoda</taxon>
        <taxon>Insecta</taxon>
        <taxon>Pterygota</taxon>
        <taxon>Neoptera</taxon>
        <taxon>Paraneoptera</taxon>
        <taxon>Hemiptera</taxon>
        <taxon>Heteroptera</taxon>
        <taxon>Panheteroptera</taxon>
        <taxon>Cimicomorpha</taxon>
        <taxon>Reduviidae</taxon>
        <taxon>Harpactorinae</taxon>
        <taxon>Harpactorini</taxon>
        <taxon>Rhynocoris</taxon>
    </lineage>
</organism>
<gene>
    <name evidence="2" type="ORF">O3M35_012073</name>
</gene>
<comment type="caution">
    <text evidence="2">The sequence shown here is derived from an EMBL/GenBank/DDBJ whole genome shotgun (WGS) entry which is preliminary data.</text>
</comment>
<evidence type="ECO:0000256" key="1">
    <source>
        <dbReference type="SAM" id="SignalP"/>
    </source>
</evidence>
<feature type="chain" id="PRO_5043676707" evidence="1">
    <location>
        <begin position="36"/>
        <end position="170"/>
    </location>
</feature>
<sequence>MIDLLTDSTGVKMGKNKFSFIWAMVLFSLVQDSLCALGADSWQQAPSNYNFNQLGGNGEVSNELVNALEDIYKQNSAKIQNLEQTIKRWVIDLIQNFELDPEMVKDVIKITDQVLSSTKNRVGELWRKLKTLITSGLAARLLKDIDLDEVINYIIEKTQIIENIITTLAN</sequence>
<keyword evidence="3" id="KW-1185">Reference proteome</keyword>
<evidence type="ECO:0000313" key="3">
    <source>
        <dbReference type="Proteomes" id="UP001461498"/>
    </source>
</evidence>